<keyword evidence="3" id="KW-1185">Reference proteome</keyword>
<dbReference type="AlphaFoldDB" id="V6LRV5"/>
<dbReference type="EMBL" id="AUWU02000002">
    <property type="protein sequence ID" value="KAH0576389.1"/>
    <property type="molecule type" value="Genomic_DNA"/>
</dbReference>
<dbReference type="InterPro" id="IPR011989">
    <property type="entry name" value="ARM-like"/>
</dbReference>
<gene>
    <name evidence="1" type="ORF">SS50377_12945</name>
    <name evidence="2" type="ORF">SS50377_21952</name>
</gene>
<dbReference type="VEuPathDB" id="GiardiaDB:SS50377_21952"/>
<accession>V6LRV5</accession>
<dbReference type="Gene3D" id="1.25.10.10">
    <property type="entry name" value="Leucine-rich Repeat Variant"/>
    <property type="match status" value="1"/>
</dbReference>
<evidence type="ECO:0000313" key="1">
    <source>
        <dbReference type="EMBL" id="EST46993.1"/>
    </source>
</evidence>
<evidence type="ECO:0000313" key="2">
    <source>
        <dbReference type="EMBL" id="KAH0576389.1"/>
    </source>
</evidence>
<proteinExistence type="predicted"/>
<organism evidence="1">
    <name type="scientific">Spironucleus salmonicida</name>
    <dbReference type="NCBI Taxonomy" id="348837"/>
    <lineage>
        <taxon>Eukaryota</taxon>
        <taxon>Metamonada</taxon>
        <taxon>Diplomonadida</taxon>
        <taxon>Hexamitidae</taxon>
        <taxon>Hexamitinae</taxon>
        <taxon>Spironucleus</taxon>
    </lineage>
</organism>
<reference evidence="2" key="2">
    <citation type="submission" date="2020-12" db="EMBL/GenBank/DDBJ databases">
        <title>New Spironucleus salmonicida genome in near-complete chromosomes.</title>
        <authorList>
            <person name="Xu F."/>
            <person name="Kurt Z."/>
            <person name="Jimenez-Gonzalez A."/>
            <person name="Astvaldsson A."/>
            <person name="Andersson J.O."/>
            <person name="Svard S.G."/>
        </authorList>
    </citation>
    <scope>NUCLEOTIDE SEQUENCE</scope>
    <source>
        <strain evidence="2">ATCC 50377</strain>
    </source>
</reference>
<evidence type="ECO:0000313" key="3">
    <source>
        <dbReference type="Proteomes" id="UP000018208"/>
    </source>
</evidence>
<protein>
    <submittedName>
        <fullName evidence="1">Uncharacterized protein</fullName>
    </submittedName>
</protein>
<sequence length="838" mass="95663">MQQPDLIATLQSALDPNSPSHQQSNLDINNLLQQASPDLLKLALFGATSANAPGEFREQSALLVKNFLTSQNQIVQSQRQAVWKAFEIDFKEQIFSSLMGELNQQQSFGQINQIFAALVNACDYKEKNEIIAGLFAQVTGQNVLRILQILLQIEIKDAQIPEFIVQALEQWQTVFQPQDALECIVLCIRILQSSSSKIARDMEGRVNLQFNSLLQMCVSNGQVDWICEILEFYNIVADQFDLLNEQINGQSFAVQIINLGLMFCPVERQDQRMSFIILELYKKLFSLPQYRSIYASNYTFTVIESCVLMHIENPAYFQTAQLSDIFVVVQELLGTIIQNASELLPDFVSLYQDFVYSRNYHHPPSADPGAQLSQLKFQILITPLLQLENAAQIRTQLLADVLGALNFVFQTSPQIVPPLLQQSLLAASFVISKTTQKHSVFNQVLALTPQLTHDFHYQALDQFLRKFIELDKGYAQNHLNNILLTVIRPDNTTISLPSSMVLINHILPTLEQLVNYTNYSMLLQSLITIFAPLQQLYMANQNSNYTYLQVIIEAINLPIFFIVQNQILLQKADLISAQQLVNQIENLVIHGLQTDDFATENVVASGIDLISVVLHKNELILRQAGDLKDWCIQTIRNGNGELVANCIDIVIQLPNYQPDTDLENLFASVIQNQYSTVKAQNAIVVYYWQKIQLFSTLPAPAIFQFCETFISRIDEFNFAVKDWFMLLQSVVLLYSRVYEFSQQYPEQFAFSCQKFIFFSQHRPTLATEYNEILFSVGYEECFNGMIRLYHKEKSLQNMILGYIQSLKKVWPGLRANWKGTELEGSLLVFEGQFRGIIE</sequence>
<reference evidence="1 2" key="1">
    <citation type="journal article" date="2014" name="PLoS Genet.">
        <title>The Genome of Spironucleus salmonicida Highlights a Fish Pathogen Adapted to Fluctuating Environments.</title>
        <authorList>
            <person name="Xu F."/>
            <person name="Jerlstrom-Hultqvist J."/>
            <person name="Einarsson E."/>
            <person name="Astvaldsson A."/>
            <person name="Svard S.G."/>
            <person name="Andersson J.O."/>
        </authorList>
    </citation>
    <scope>NUCLEOTIDE SEQUENCE</scope>
    <source>
        <strain evidence="2">ATCC 50377</strain>
    </source>
</reference>
<dbReference type="EMBL" id="KI546053">
    <property type="protein sequence ID" value="EST46993.1"/>
    <property type="molecule type" value="Genomic_DNA"/>
</dbReference>
<dbReference type="Proteomes" id="UP000018208">
    <property type="component" value="Unassembled WGS sequence"/>
</dbReference>
<name>V6LRV5_9EUKA</name>